<accession>D6WGU0</accession>
<feature type="compositionally biased region" description="Basic and acidic residues" evidence="1">
    <location>
        <begin position="98"/>
        <end position="111"/>
    </location>
</feature>
<evidence type="ECO:0000313" key="3">
    <source>
        <dbReference type="Proteomes" id="UP000007266"/>
    </source>
</evidence>
<dbReference type="HOGENOM" id="CLU_1588602_0_0_1"/>
<dbReference type="Proteomes" id="UP000007266">
    <property type="component" value="Linkage group 3"/>
</dbReference>
<keyword evidence="3" id="KW-1185">Reference proteome</keyword>
<proteinExistence type="predicted"/>
<feature type="region of interest" description="Disordered" evidence="1">
    <location>
        <begin position="86"/>
        <end position="111"/>
    </location>
</feature>
<dbReference type="AlphaFoldDB" id="D6WGU0"/>
<reference evidence="2 3" key="2">
    <citation type="journal article" date="2010" name="Nucleic Acids Res.">
        <title>BeetleBase in 2010: revisions to provide comprehensive genomic information for Tribolium castaneum.</title>
        <authorList>
            <person name="Kim H.S."/>
            <person name="Murphy T."/>
            <person name="Xia J."/>
            <person name="Caragea D."/>
            <person name="Park Y."/>
            <person name="Beeman R.W."/>
            <person name="Lorenzen M.D."/>
            <person name="Butcher S."/>
            <person name="Manak J.R."/>
            <person name="Brown S.J."/>
        </authorList>
    </citation>
    <scope>GENOME REANNOTATION</scope>
    <source>
        <strain evidence="2 3">Georgia GA2</strain>
    </source>
</reference>
<sequence>MINSCIIPNLPRYQRQQYRKRLHPTIPGYNASSNNETKKALNPPFLVNNNPTRHSQRHCQHITTVVLAAAFIERLHTNDALGALKRRVGPSPSAPTNWRKEYQKPDAEDPRLCEGRSRLSSFRGSDVTFGRDRERALVSTLHHPNYALFRPNRKFRIPGDSYFGVGVK</sequence>
<evidence type="ECO:0000256" key="1">
    <source>
        <dbReference type="SAM" id="MobiDB-lite"/>
    </source>
</evidence>
<gene>
    <name evidence="2" type="primary">GLEAN_02111</name>
    <name evidence="2" type="ORF">TcasGA2_TC002111</name>
</gene>
<name>D6WGU0_TRICA</name>
<dbReference type="EMBL" id="KQ971327">
    <property type="protein sequence ID" value="EEZ99597.1"/>
    <property type="molecule type" value="Genomic_DNA"/>
</dbReference>
<organism evidence="2 3">
    <name type="scientific">Tribolium castaneum</name>
    <name type="common">Red flour beetle</name>
    <dbReference type="NCBI Taxonomy" id="7070"/>
    <lineage>
        <taxon>Eukaryota</taxon>
        <taxon>Metazoa</taxon>
        <taxon>Ecdysozoa</taxon>
        <taxon>Arthropoda</taxon>
        <taxon>Hexapoda</taxon>
        <taxon>Insecta</taxon>
        <taxon>Pterygota</taxon>
        <taxon>Neoptera</taxon>
        <taxon>Endopterygota</taxon>
        <taxon>Coleoptera</taxon>
        <taxon>Polyphaga</taxon>
        <taxon>Cucujiformia</taxon>
        <taxon>Tenebrionidae</taxon>
        <taxon>Tenebrionidae incertae sedis</taxon>
        <taxon>Tribolium</taxon>
    </lineage>
</organism>
<protein>
    <submittedName>
        <fullName evidence="2">Uncharacterized protein</fullName>
    </submittedName>
</protein>
<reference evidence="2 3" key="1">
    <citation type="journal article" date="2008" name="Nature">
        <title>The genome of the model beetle and pest Tribolium castaneum.</title>
        <authorList>
            <consortium name="Tribolium Genome Sequencing Consortium"/>
            <person name="Richards S."/>
            <person name="Gibbs R.A."/>
            <person name="Weinstock G.M."/>
            <person name="Brown S.J."/>
            <person name="Denell R."/>
            <person name="Beeman R.W."/>
            <person name="Gibbs R."/>
            <person name="Beeman R.W."/>
            <person name="Brown S.J."/>
            <person name="Bucher G."/>
            <person name="Friedrich M."/>
            <person name="Grimmelikhuijzen C.J."/>
            <person name="Klingler M."/>
            <person name="Lorenzen M."/>
            <person name="Richards S."/>
            <person name="Roth S."/>
            <person name="Schroder R."/>
            <person name="Tautz D."/>
            <person name="Zdobnov E.M."/>
            <person name="Muzny D."/>
            <person name="Gibbs R.A."/>
            <person name="Weinstock G.M."/>
            <person name="Attaway T."/>
            <person name="Bell S."/>
            <person name="Buhay C.J."/>
            <person name="Chandrabose M.N."/>
            <person name="Chavez D."/>
            <person name="Clerk-Blankenburg K.P."/>
            <person name="Cree A."/>
            <person name="Dao M."/>
            <person name="Davis C."/>
            <person name="Chacko J."/>
            <person name="Dinh H."/>
            <person name="Dugan-Rocha S."/>
            <person name="Fowler G."/>
            <person name="Garner T.T."/>
            <person name="Garnes J."/>
            <person name="Gnirke A."/>
            <person name="Hawes A."/>
            <person name="Hernandez J."/>
            <person name="Hines S."/>
            <person name="Holder M."/>
            <person name="Hume J."/>
            <person name="Jhangiani S.N."/>
            <person name="Joshi V."/>
            <person name="Khan Z.M."/>
            <person name="Jackson L."/>
            <person name="Kovar C."/>
            <person name="Kowis A."/>
            <person name="Lee S."/>
            <person name="Lewis L.R."/>
            <person name="Margolis J."/>
            <person name="Morgan M."/>
            <person name="Nazareth L.V."/>
            <person name="Nguyen N."/>
            <person name="Okwuonu G."/>
            <person name="Parker D."/>
            <person name="Richards S."/>
            <person name="Ruiz S.J."/>
            <person name="Santibanez J."/>
            <person name="Savard J."/>
            <person name="Scherer S.E."/>
            <person name="Schneider B."/>
            <person name="Sodergren E."/>
            <person name="Tautz D."/>
            <person name="Vattahil S."/>
            <person name="Villasana D."/>
            <person name="White C.S."/>
            <person name="Wright R."/>
            <person name="Park Y."/>
            <person name="Beeman R.W."/>
            <person name="Lord J."/>
            <person name="Oppert B."/>
            <person name="Lorenzen M."/>
            <person name="Brown S."/>
            <person name="Wang L."/>
            <person name="Savard J."/>
            <person name="Tautz D."/>
            <person name="Richards S."/>
            <person name="Weinstock G."/>
            <person name="Gibbs R.A."/>
            <person name="Liu Y."/>
            <person name="Worley K."/>
            <person name="Weinstock G."/>
            <person name="Elsik C.G."/>
            <person name="Reese J.T."/>
            <person name="Elhaik E."/>
            <person name="Landan G."/>
            <person name="Graur D."/>
            <person name="Arensburger P."/>
            <person name="Atkinson P."/>
            <person name="Beeman R.W."/>
            <person name="Beidler J."/>
            <person name="Brown S.J."/>
            <person name="Demuth J.P."/>
            <person name="Drury D.W."/>
            <person name="Du Y.Z."/>
            <person name="Fujiwara H."/>
            <person name="Lorenzen M."/>
            <person name="Maselli V."/>
            <person name="Osanai M."/>
            <person name="Park Y."/>
            <person name="Robertson H.M."/>
            <person name="Tu Z."/>
            <person name="Wang J.J."/>
            <person name="Wang S."/>
            <person name="Richards S."/>
            <person name="Song H."/>
            <person name="Zhang L."/>
            <person name="Sodergren E."/>
            <person name="Werner D."/>
            <person name="Stanke M."/>
            <person name="Morgenstern B."/>
            <person name="Solovyev V."/>
            <person name="Kosarev P."/>
            <person name="Brown G."/>
            <person name="Chen H.C."/>
            <person name="Ermolaeva O."/>
            <person name="Hlavina W."/>
            <person name="Kapustin Y."/>
            <person name="Kiryutin B."/>
            <person name="Kitts P."/>
            <person name="Maglott D."/>
            <person name="Pruitt K."/>
            <person name="Sapojnikov V."/>
            <person name="Souvorov A."/>
            <person name="Mackey A.J."/>
            <person name="Waterhouse R.M."/>
            <person name="Wyder S."/>
            <person name="Zdobnov E.M."/>
            <person name="Zdobnov E.M."/>
            <person name="Wyder S."/>
            <person name="Kriventseva E.V."/>
            <person name="Kadowaki T."/>
            <person name="Bork P."/>
            <person name="Aranda M."/>
            <person name="Bao R."/>
            <person name="Beermann A."/>
            <person name="Berns N."/>
            <person name="Bolognesi R."/>
            <person name="Bonneton F."/>
            <person name="Bopp D."/>
            <person name="Brown S.J."/>
            <person name="Bucher G."/>
            <person name="Butts T."/>
            <person name="Chaumot A."/>
            <person name="Denell R.E."/>
            <person name="Ferrier D.E."/>
            <person name="Friedrich M."/>
            <person name="Gordon C.M."/>
            <person name="Jindra M."/>
            <person name="Klingler M."/>
            <person name="Lan Q."/>
            <person name="Lattorff H.M."/>
            <person name="Laudet V."/>
            <person name="von Levetsow C."/>
            <person name="Liu Z."/>
            <person name="Lutz R."/>
            <person name="Lynch J.A."/>
            <person name="da Fonseca R.N."/>
            <person name="Posnien N."/>
            <person name="Reuter R."/>
            <person name="Roth S."/>
            <person name="Savard J."/>
            <person name="Schinko J.B."/>
            <person name="Schmitt C."/>
            <person name="Schoppmeier M."/>
            <person name="Schroder R."/>
            <person name="Shippy T.D."/>
            <person name="Simonnet F."/>
            <person name="Marques-Souza H."/>
            <person name="Tautz D."/>
            <person name="Tomoyasu Y."/>
            <person name="Trauner J."/>
            <person name="Van der Zee M."/>
            <person name="Vervoort M."/>
            <person name="Wittkopp N."/>
            <person name="Wimmer E.A."/>
            <person name="Yang X."/>
            <person name="Jones A.K."/>
            <person name="Sattelle D.B."/>
            <person name="Ebert P.R."/>
            <person name="Nelson D."/>
            <person name="Scott J.G."/>
            <person name="Beeman R.W."/>
            <person name="Muthukrishnan S."/>
            <person name="Kramer K.J."/>
            <person name="Arakane Y."/>
            <person name="Beeman R.W."/>
            <person name="Zhu Q."/>
            <person name="Hogenkamp D."/>
            <person name="Dixit R."/>
            <person name="Oppert B."/>
            <person name="Jiang H."/>
            <person name="Zou Z."/>
            <person name="Marshall J."/>
            <person name="Elpidina E."/>
            <person name="Vinokurov K."/>
            <person name="Oppert C."/>
            <person name="Zou Z."/>
            <person name="Evans J."/>
            <person name="Lu Z."/>
            <person name="Zhao P."/>
            <person name="Sumathipala N."/>
            <person name="Altincicek B."/>
            <person name="Vilcinskas A."/>
            <person name="Williams M."/>
            <person name="Hultmark D."/>
            <person name="Hetru C."/>
            <person name="Jiang H."/>
            <person name="Grimmelikhuijzen C.J."/>
            <person name="Hauser F."/>
            <person name="Cazzamali G."/>
            <person name="Williamson M."/>
            <person name="Park Y."/>
            <person name="Li B."/>
            <person name="Tanaka Y."/>
            <person name="Predel R."/>
            <person name="Neupert S."/>
            <person name="Schachtner J."/>
            <person name="Verleyen P."/>
            <person name="Raible F."/>
            <person name="Bork P."/>
            <person name="Friedrich M."/>
            <person name="Walden K.K."/>
            <person name="Robertson H.M."/>
            <person name="Angeli S."/>
            <person name="Foret S."/>
            <person name="Bucher G."/>
            <person name="Schuetz S."/>
            <person name="Maleszka R."/>
            <person name="Wimmer E.A."/>
            <person name="Beeman R.W."/>
            <person name="Lorenzen M."/>
            <person name="Tomoyasu Y."/>
            <person name="Miller S.C."/>
            <person name="Grossmann D."/>
            <person name="Bucher G."/>
        </authorList>
    </citation>
    <scope>NUCLEOTIDE SEQUENCE [LARGE SCALE GENOMIC DNA]</scope>
    <source>
        <strain evidence="2 3">Georgia GA2</strain>
    </source>
</reference>
<evidence type="ECO:0000313" key="2">
    <source>
        <dbReference type="EMBL" id="EEZ99597.1"/>
    </source>
</evidence>